<dbReference type="RefSeq" id="WP_377936477.1">
    <property type="nucleotide sequence ID" value="NZ_JBHUEA010000033.1"/>
</dbReference>
<evidence type="ECO:0000313" key="2">
    <source>
        <dbReference type="EMBL" id="MFD1722936.1"/>
    </source>
</evidence>
<dbReference type="Proteomes" id="UP001597347">
    <property type="component" value="Unassembled WGS sequence"/>
</dbReference>
<keyword evidence="3" id="KW-1185">Reference proteome</keyword>
<keyword evidence="1" id="KW-0812">Transmembrane</keyword>
<reference evidence="3" key="1">
    <citation type="journal article" date="2019" name="Int. J. Syst. Evol. Microbiol.">
        <title>The Global Catalogue of Microorganisms (GCM) 10K type strain sequencing project: providing services to taxonomists for standard genome sequencing and annotation.</title>
        <authorList>
            <consortium name="The Broad Institute Genomics Platform"/>
            <consortium name="The Broad Institute Genome Sequencing Center for Infectious Disease"/>
            <person name="Wu L."/>
            <person name="Ma J."/>
        </authorList>
    </citation>
    <scope>NUCLEOTIDE SEQUENCE [LARGE SCALE GENOMIC DNA]</scope>
    <source>
        <strain evidence="3">CGMCC 1.12471</strain>
    </source>
</reference>
<proteinExistence type="predicted"/>
<name>A0ABW4LL81_9MICO</name>
<keyword evidence="1" id="KW-1133">Transmembrane helix</keyword>
<accession>A0ABW4LL81</accession>
<comment type="caution">
    <text evidence="2">The sequence shown here is derived from an EMBL/GenBank/DDBJ whole genome shotgun (WGS) entry which is preliminary data.</text>
</comment>
<protein>
    <submittedName>
        <fullName evidence="2">Uncharacterized protein</fullName>
    </submittedName>
</protein>
<dbReference type="EMBL" id="JBHUEA010000033">
    <property type="protein sequence ID" value="MFD1722936.1"/>
    <property type="molecule type" value="Genomic_DNA"/>
</dbReference>
<sequence>MALSVPPLRRRRFVEEWQTDLAAARLLGLSPWSMVVAAGRVAALLLWLHVRAQVRRTPSRRELTGVGIGIGLLLVVTDIQVTVLVPFVVLVIVLWARWRIGRWIELGR</sequence>
<feature type="transmembrane region" description="Helical" evidence="1">
    <location>
        <begin position="21"/>
        <end position="48"/>
    </location>
</feature>
<gene>
    <name evidence="2" type="ORF">ACFSBI_15400</name>
</gene>
<organism evidence="2 3">
    <name type="scientific">Amnibacterium endophyticum</name>
    <dbReference type="NCBI Taxonomy" id="2109337"/>
    <lineage>
        <taxon>Bacteria</taxon>
        <taxon>Bacillati</taxon>
        <taxon>Actinomycetota</taxon>
        <taxon>Actinomycetes</taxon>
        <taxon>Micrococcales</taxon>
        <taxon>Microbacteriaceae</taxon>
        <taxon>Amnibacterium</taxon>
    </lineage>
</organism>
<keyword evidence="1" id="KW-0472">Membrane</keyword>
<evidence type="ECO:0000256" key="1">
    <source>
        <dbReference type="SAM" id="Phobius"/>
    </source>
</evidence>
<evidence type="ECO:0000313" key="3">
    <source>
        <dbReference type="Proteomes" id="UP001597347"/>
    </source>
</evidence>
<feature type="transmembrane region" description="Helical" evidence="1">
    <location>
        <begin position="68"/>
        <end position="96"/>
    </location>
</feature>